<keyword evidence="9" id="KW-1185">Reference proteome</keyword>
<evidence type="ECO:0000256" key="6">
    <source>
        <dbReference type="SAM" id="Phobius"/>
    </source>
</evidence>
<dbReference type="Gene3D" id="4.10.470.20">
    <property type="match status" value="1"/>
</dbReference>
<evidence type="ECO:0000313" key="9">
    <source>
        <dbReference type="Proteomes" id="UP001566132"/>
    </source>
</evidence>
<dbReference type="InterPro" id="IPR031358">
    <property type="entry name" value="Stealth_CR1"/>
</dbReference>
<dbReference type="InterPro" id="IPR000800">
    <property type="entry name" value="Notch_dom"/>
</dbReference>
<dbReference type="InterPro" id="IPR047141">
    <property type="entry name" value="Stealth"/>
</dbReference>
<dbReference type="PANTHER" id="PTHR24045:SF0">
    <property type="entry name" value="N-ACETYLGLUCOSAMINE-1-PHOSPHOTRANSFERASE SUBUNITS ALPHA_BETA"/>
    <property type="match status" value="1"/>
</dbReference>
<organism evidence="8 9">
    <name type="scientific">Hypothenemus hampei</name>
    <name type="common">Coffee berry borer</name>
    <dbReference type="NCBI Taxonomy" id="57062"/>
    <lineage>
        <taxon>Eukaryota</taxon>
        <taxon>Metazoa</taxon>
        <taxon>Ecdysozoa</taxon>
        <taxon>Arthropoda</taxon>
        <taxon>Hexapoda</taxon>
        <taxon>Insecta</taxon>
        <taxon>Pterygota</taxon>
        <taxon>Neoptera</taxon>
        <taxon>Endopterygota</taxon>
        <taxon>Coleoptera</taxon>
        <taxon>Polyphaga</taxon>
        <taxon>Cucujiformia</taxon>
        <taxon>Curculionidae</taxon>
        <taxon>Scolytinae</taxon>
        <taxon>Hypothenemus</taxon>
    </lineage>
</organism>
<dbReference type="InterPro" id="IPR031357">
    <property type="entry name" value="Stealth_CR3"/>
</dbReference>
<keyword evidence="6" id="KW-0472">Membrane</keyword>
<dbReference type="Pfam" id="PF17102">
    <property type="entry name" value="Stealth_CR3"/>
    <property type="match status" value="1"/>
</dbReference>
<dbReference type="Pfam" id="PF11380">
    <property type="entry name" value="Stealth_CR2"/>
    <property type="match status" value="1"/>
</dbReference>
<dbReference type="EMBL" id="JBDJPC010000005">
    <property type="protein sequence ID" value="KAL1502705.1"/>
    <property type="molecule type" value="Genomic_DNA"/>
</dbReference>
<dbReference type="PROSITE" id="PS50258">
    <property type="entry name" value="LNR"/>
    <property type="match status" value="1"/>
</dbReference>
<feature type="transmembrane region" description="Helical" evidence="6">
    <location>
        <begin position="627"/>
        <end position="649"/>
    </location>
</feature>
<dbReference type="GO" id="GO:0016740">
    <property type="term" value="F:transferase activity"/>
    <property type="evidence" value="ECO:0007669"/>
    <property type="project" value="UniProtKB-KW"/>
</dbReference>
<keyword evidence="5" id="KW-0325">Glycoprotein</keyword>
<evidence type="ECO:0000256" key="2">
    <source>
        <dbReference type="ARBA" id="ARBA00022679"/>
    </source>
</evidence>
<keyword evidence="6" id="KW-0812">Transmembrane</keyword>
<evidence type="ECO:0000256" key="4">
    <source>
        <dbReference type="ARBA" id="ARBA00023157"/>
    </source>
</evidence>
<keyword evidence="6" id="KW-1133">Transmembrane helix</keyword>
<dbReference type="InterPro" id="IPR021520">
    <property type="entry name" value="Stealth_CR2"/>
</dbReference>
<evidence type="ECO:0000256" key="5">
    <source>
        <dbReference type="ARBA" id="ARBA00023180"/>
    </source>
</evidence>
<evidence type="ECO:0000313" key="8">
    <source>
        <dbReference type="EMBL" id="KAL1502705.1"/>
    </source>
</evidence>
<evidence type="ECO:0000259" key="7">
    <source>
        <dbReference type="PROSITE" id="PS50258"/>
    </source>
</evidence>
<dbReference type="Pfam" id="PF00066">
    <property type="entry name" value="Notch"/>
    <property type="match status" value="1"/>
</dbReference>
<dbReference type="SMART" id="SM00004">
    <property type="entry name" value="NL"/>
    <property type="match status" value="1"/>
</dbReference>
<protein>
    <recommendedName>
        <fullName evidence="7">LNR domain-containing protein</fullName>
    </recommendedName>
</protein>
<keyword evidence="4" id="KW-1015">Disulfide bond</keyword>
<dbReference type="PANTHER" id="PTHR24045">
    <property type="match status" value="1"/>
</dbReference>
<dbReference type="Pfam" id="PF17101">
    <property type="entry name" value="Stealth_CR1"/>
    <property type="match status" value="1"/>
</dbReference>
<evidence type="ECO:0000256" key="1">
    <source>
        <dbReference type="ARBA" id="ARBA00007583"/>
    </source>
</evidence>
<comment type="similarity">
    <text evidence="1">Belongs to the stealth family.</text>
</comment>
<keyword evidence="2" id="KW-0808">Transferase</keyword>
<proteinExistence type="inferred from homology"/>
<dbReference type="Pfam" id="PF17103">
    <property type="entry name" value="Stealth_CR4"/>
    <property type="match status" value="1"/>
</dbReference>
<sequence>MFRHLKGFNGNTLILFALVSFLMFIYFCTRIRELKHAQGNCIYQEPIDVVYTWVNGSDYNLIQDMRDYLSSTDNVDSSKKRYDDKNELRFSLRSLEKFAPWINHVYLVTNGQIPYWLNLDCEKLTVITHDLIFKNKNNLPTFSSPAIESNLHRIPGLSKRFIYFNDDIFLGQPIYLDDFYSLSKGYSIPLAYVLPNCADNCPWLYVGDGQCDISCNNEKCQFDGGDCGKDRGLVIYQPETFDFDESTESYSEKVNKEIETLKEKVQMLIDYQKHPVHLNKSINAAKDNSKSLETATFKVNETFSLKHPKKSISQFVKDHNKGIIMRNKKLKRKRRNESKKYSNYNTVKTDGFLESLQYTQKVLNKKYGFKSRYVPAHAPIFLDTDILQQLENTFPTEFVITERNRFRHYDDMQFGFSYYYHLMSETEERTSESIFEEFDSDGSRTWSDREIRNLLTKIYELPLSYEIVDHFEEFLVNCSELKKYPGHVTPPYERYIDSKLPTITKDMVVNCKYLTEFLKKKLGPIPKYKYHIFKNAEKSLTTFKMLISNVSDVVINLDEIRRTLRKFICLNDDLEDWKVNENDLIRAILYDFYLSLFPHPSQFELPENSRNRFLHISTLNEWKRRHCIVKFILLLAIASLIVVTCFNPFKKGCCIIFNELFCK</sequence>
<feature type="transmembrane region" description="Helical" evidence="6">
    <location>
        <begin position="12"/>
        <end position="29"/>
    </location>
</feature>
<comment type="caution">
    <text evidence="8">The sequence shown here is derived from an EMBL/GenBank/DDBJ whole genome shotgun (WGS) entry which is preliminary data.</text>
</comment>
<evidence type="ECO:0000256" key="3">
    <source>
        <dbReference type="ARBA" id="ARBA00022737"/>
    </source>
</evidence>
<dbReference type="AlphaFoldDB" id="A0ABD1EVF4"/>
<keyword evidence="3" id="KW-0677">Repeat</keyword>
<accession>A0ABD1EVF4</accession>
<dbReference type="InterPro" id="IPR031356">
    <property type="entry name" value="Stealth_CR4"/>
</dbReference>
<dbReference type="Proteomes" id="UP001566132">
    <property type="component" value="Unassembled WGS sequence"/>
</dbReference>
<feature type="domain" description="LNR" evidence="7">
    <location>
        <begin position="197"/>
        <end position="232"/>
    </location>
</feature>
<gene>
    <name evidence="8" type="ORF">ABEB36_007812</name>
</gene>
<name>A0ABD1EVF4_HYPHA</name>
<reference evidence="8 9" key="1">
    <citation type="submission" date="2024-05" db="EMBL/GenBank/DDBJ databases">
        <title>Genetic variation in Jamaican populations of the coffee berry borer (Hypothenemus hampei).</title>
        <authorList>
            <person name="Errbii M."/>
            <person name="Myrie A."/>
        </authorList>
    </citation>
    <scope>NUCLEOTIDE SEQUENCE [LARGE SCALE GENOMIC DNA]</scope>
    <source>
        <strain evidence="8">JA-Hopewell-2020-01-JO</strain>
        <tissue evidence="8">Whole body</tissue>
    </source>
</reference>